<gene>
    <name evidence="2" type="ORF">PPG34_11660</name>
</gene>
<comment type="caution">
    <text evidence="2">The sequence shown here is derived from an EMBL/GenBank/DDBJ whole genome shotgun (WGS) entry which is preliminary data.</text>
</comment>
<sequence length="69" mass="7383">MLMIGMAVLTMQSCGVVGPPLPPEDIGIEAKIRSQKKAAEPKTENNESQSIPLDQEEVSLPPLKPLGTQ</sequence>
<dbReference type="Proteomes" id="UP001250932">
    <property type="component" value="Unassembled WGS sequence"/>
</dbReference>
<feature type="compositionally biased region" description="Basic and acidic residues" evidence="1">
    <location>
        <begin position="33"/>
        <end position="45"/>
    </location>
</feature>
<evidence type="ECO:0008006" key="4">
    <source>
        <dbReference type="Google" id="ProtNLM"/>
    </source>
</evidence>
<organism evidence="2 3">
    <name type="scientific">Candidatus Nitronereus thalassa</name>
    <dbReference type="NCBI Taxonomy" id="3020898"/>
    <lineage>
        <taxon>Bacteria</taxon>
        <taxon>Pseudomonadati</taxon>
        <taxon>Nitrospirota</taxon>
        <taxon>Nitrospiria</taxon>
        <taxon>Nitrospirales</taxon>
        <taxon>Nitrospiraceae</taxon>
        <taxon>Candidatus Nitronereus</taxon>
    </lineage>
</organism>
<evidence type="ECO:0000313" key="3">
    <source>
        <dbReference type="Proteomes" id="UP001250932"/>
    </source>
</evidence>
<proteinExistence type="predicted"/>
<name>A0ABU3K9G5_9BACT</name>
<dbReference type="EMBL" id="JAQOUE010000001">
    <property type="protein sequence ID" value="MDT7043012.1"/>
    <property type="molecule type" value="Genomic_DNA"/>
</dbReference>
<accession>A0ABU3K9G5</accession>
<keyword evidence="3" id="KW-1185">Reference proteome</keyword>
<dbReference type="RefSeq" id="WP_313833489.1">
    <property type="nucleotide sequence ID" value="NZ_JAQOUE010000001.1"/>
</dbReference>
<protein>
    <recommendedName>
        <fullName evidence="4">Lipoprotein</fullName>
    </recommendedName>
</protein>
<evidence type="ECO:0000256" key="1">
    <source>
        <dbReference type="SAM" id="MobiDB-lite"/>
    </source>
</evidence>
<feature type="region of interest" description="Disordered" evidence="1">
    <location>
        <begin position="33"/>
        <end position="69"/>
    </location>
</feature>
<reference evidence="2 3" key="1">
    <citation type="journal article" date="2023" name="ISME J.">
        <title>Cultivation and genomic characterization of novel and ubiquitous marine nitrite-oxidizing bacteria from the Nitrospirales.</title>
        <authorList>
            <person name="Mueller A.J."/>
            <person name="Daebeler A."/>
            <person name="Herbold C.W."/>
            <person name="Kirkegaard R.H."/>
            <person name="Daims H."/>
        </authorList>
    </citation>
    <scope>NUCLEOTIDE SEQUENCE [LARGE SCALE GENOMIC DNA]</scope>
    <source>
        <strain evidence="2 3">EB</strain>
    </source>
</reference>
<evidence type="ECO:0000313" key="2">
    <source>
        <dbReference type="EMBL" id="MDT7043012.1"/>
    </source>
</evidence>